<comment type="caution">
    <text evidence="14">The sequence shown here is derived from an EMBL/GenBank/DDBJ whole genome shotgun (WGS) entry which is preliminary data.</text>
</comment>
<keyword evidence="8" id="KW-0378">Hydrolase</keyword>
<evidence type="ECO:0000256" key="13">
    <source>
        <dbReference type="SAM" id="Phobius"/>
    </source>
</evidence>
<evidence type="ECO:0000256" key="6">
    <source>
        <dbReference type="ARBA" id="ARBA00022692"/>
    </source>
</evidence>
<sequence length="225" mass="24560">MSFIDSLEIAAAILALLIAIIGHEIMHGWVAYKYGDTTAKHQGRLSINPLIHIDPFGSILVPLMTYFIPMLLGASSGFLFGWAKPVPVNTHTVIRNGGYNAAMQVSLAGIAYNIFLATLSSVILLSLPQPSEADGIAYLFGYLLIMKLLLVNVVLAVFNLLPIPGFDGAHFITYLALKYKIRAVAEFFAKAEPYGMIVIIIILVTPLKIPLVIWPIQSVLNLLLN</sequence>
<organism evidence="14 15">
    <name type="scientific">Sulfuricurvum kujiense</name>
    <dbReference type="NCBI Taxonomy" id="148813"/>
    <lineage>
        <taxon>Bacteria</taxon>
        <taxon>Pseudomonadati</taxon>
        <taxon>Campylobacterota</taxon>
        <taxon>Epsilonproteobacteria</taxon>
        <taxon>Campylobacterales</taxon>
        <taxon>Sulfurimonadaceae</taxon>
        <taxon>Sulfuricurvum</taxon>
    </lineage>
</organism>
<dbReference type="PANTHER" id="PTHR35864">
    <property type="entry name" value="ZINC METALLOPROTEASE MJ0611-RELATED"/>
    <property type="match status" value="1"/>
</dbReference>
<keyword evidence="12 13" id="KW-0472">Membrane</keyword>
<dbReference type="GO" id="GO:0046872">
    <property type="term" value="F:metal ion binding"/>
    <property type="evidence" value="ECO:0007669"/>
    <property type="project" value="UniProtKB-KW"/>
</dbReference>
<protein>
    <submittedName>
        <fullName evidence="14">Site-2 protease family protein</fullName>
    </submittedName>
</protein>
<dbReference type="EMBL" id="DLUI01000148">
    <property type="protein sequence ID" value="DAB37612.1"/>
    <property type="molecule type" value="Genomic_DNA"/>
</dbReference>
<evidence type="ECO:0000313" key="14">
    <source>
        <dbReference type="EMBL" id="DAB37612.1"/>
    </source>
</evidence>
<keyword evidence="5 14" id="KW-0645">Protease</keyword>
<name>A0A2D3W8E1_9BACT</name>
<evidence type="ECO:0000256" key="4">
    <source>
        <dbReference type="ARBA" id="ARBA00022475"/>
    </source>
</evidence>
<dbReference type="InterPro" id="IPR052348">
    <property type="entry name" value="Metallopeptidase_M50B"/>
</dbReference>
<dbReference type="GO" id="GO:0008237">
    <property type="term" value="F:metallopeptidase activity"/>
    <property type="evidence" value="ECO:0007669"/>
    <property type="project" value="UniProtKB-KW"/>
</dbReference>
<comment type="subcellular location">
    <subcellularLocation>
        <location evidence="2">Cell membrane</location>
        <topology evidence="2">Multi-pass membrane protein</topology>
    </subcellularLocation>
</comment>
<evidence type="ECO:0000256" key="12">
    <source>
        <dbReference type="ARBA" id="ARBA00023136"/>
    </source>
</evidence>
<feature type="transmembrane region" description="Helical" evidence="13">
    <location>
        <begin position="139"/>
        <end position="161"/>
    </location>
</feature>
<gene>
    <name evidence="14" type="ORF">CFH83_10275</name>
</gene>
<evidence type="ECO:0000256" key="11">
    <source>
        <dbReference type="ARBA" id="ARBA00023049"/>
    </source>
</evidence>
<dbReference type="GO" id="GO:0005886">
    <property type="term" value="C:plasma membrane"/>
    <property type="evidence" value="ECO:0007669"/>
    <property type="project" value="UniProtKB-SubCell"/>
</dbReference>
<keyword evidence="4" id="KW-1003">Cell membrane</keyword>
<feature type="transmembrane region" description="Helical" evidence="13">
    <location>
        <begin position="56"/>
        <end position="83"/>
    </location>
</feature>
<dbReference type="Proteomes" id="UP000228859">
    <property type="component" value="Unassembled WGS sequence"/>
</dbReference>
<evidence type="ECO:0000256" key="2">
    <source>
        <dbReference type="ARBA" id="ARBA00004651"/>
    </source>
</evidence>
<evidence type="ECO:0000256" key="8">
    <source>
        <dbReference type="ARBA" id="ARBA00022801"/>
    </source>
</evidence>
<evidence type="ECO:0000313" key="15">
    <source>
        <dbReference type="Proteomes" id="UP000228859"/>
    </source>
</evidence>
<evidence type="ECO:0000256" key="10">
    <source>
        <dbReference type="ARBA" id="ARBA00022989"/>
    </source>
</evidence>
<dbReference type="PANTHER" id="PTHR35864:SF1">
    <property type="entry name" value="ZINC METALLOPROTEASE YWHC-RELATED"/>
    <property type="match status" value="1"/>
</dbReference>
<dbReference type="CDD" id="cd06158">
    <property type="entry name" value="S2P-M50_like_1"/>
    <property type="match status" value="1"/>
</dbReference>
<keyword evidence="7" id="KW-0479">Metal-binding</keyword>
<evidence type="ECO:0000256" key="7">
    <source>
        <dbReference type="ARBA" id="ARBA00022723"/>
    </source>
</evidence>
<keyword evidence="11" id="KW-0482">Metalloprotease</keyword>
<proteinExistence type="inferred from homology"/>
<feature type="transmembrane region" description="Helical" evidence="13">
    <location>
        <begin position="103"/>
        <end position="127"/>
    </location>
</feature>
<evidence type="ECO:0000256" key="5">
    <source>
        <dbReference type="ARBA" id="ARBA00022670"/>
    </source>
</evidence>
<evidence type="ECO:0000256" key="1">
    <source>
        <dbReference type="ARBA" id="ARBA00001947"/>
    </source>
</evidence>
<comment type="cofactor">
    <cofactor evidence="1">
        <name>Zn(2+)</name>
        <dbReference type="ChEBI" id="CHEBI:29105"/>
    </cofactor>
</comment>
<keyword evidence="9" id="KW-0862">Zinc</keyword>
<dbReference type="GO" id="GO:0006508">
    <property type="term" value="P:proteolysis"/>
    <property type="evidence" value="ECO:0007669"/>
    <property type="project" value="UniProtKB-KW"/>
</dbReference>
<keyword evidence="6 13" id="KW-0812">Transmembrane</keyword>
<feature type="transmembrane region" description="Helical" evidence="13">
    <location>
        <begin position="194"/>
        <end position="216"/>
    </location>
</feature>
<keyword evidence="10 13" id="KW-1133">Transmembrane helix</keyword>
<accession>A0A2D3W8E1</accession>
<comment type="similarity">
    <text evidence="3">Belongs to the peptidase M50B family.</text>
</comment>
<dbReference type="InterPro" id="IPR044537">
    <property type="entry name" value="Rip2-like"/>
</dbReference>
<dbReference type="AlphaFoldDB" id="A0A2D3W8E1"/>
<feature type="transmembrane region" description="Helical" evidence="13">
    <location>
        <begin position="12"/>
        <end position="35"/>
    </location>
</feature>
<evidence type="ECO:0000256" key="3">
    <source>
        <dbReference type="ARBA" id="ARBA00007931"/>
    </source>
</evidence>
<reference evidence="14 15" key="1">
    <citation type="journal article" date="2017" name="Front. Microbiol.">
        <title>Comparative Genomic Analysis of the Class Epsilonproteobacteria and Proposed Reclassification to Epsilonbacteraeota (phyl. nov.).</title>
        <authorList>
            <person name="Waite D.W."/>
            <person name="Vanwonterghem I."/>
            <person name="Rinke C."/>
            <person name="Parks D.H."/>
            <person name="Zhang Y."/>
            <person name="Takai K."/>
            <person name="Sievert S.M."/>
            <person name="Simon J."/>
            <person name="Campbell B.J."/>
            <person name="Hanson T.E."/>
            <person name="Woyke T."/>
            <person name="Klotz M.G."/>
            <person name="Hugenholtz P."/>
        </authorList>
    </citation>
    <scope>NUCLEOTIDE SEQUENCE [LARGE SCALE GENOMIC DNA]</scope>
    <source>
        <strain evidence="14">UBA12443</strain>
    </source>
</reference>
<evidence type="ECO:0000256" key="9">
    <source>
        <dbReference type="ARBA" id="ARBA00022833"/>
    </source>
</evidence>